<evidence type="ECO:0000313" key="11">
    <source>
        <dbReference type="EMBL" id="KAA0694100.1"/>
    </source>
</evidence>
<comment type="caution">
    <text evidence="11">The sequence shown here is derived from an EMBL/GenBank/DDBJ whole genome shotgun (WGS) entry which is preliminary data.</text>
</comment>
<dbReference type="InterPro" id="IPR003660">
    <property type="entry name" value="HAMP_dom"/>
</dbReference>
<dbReference type="GO" id="GO:0016020">
    <property type="term" value="C:membrane"/>
    <property type="evidence" value="ECO:0007669"/>
    <property type="project" value="UniProtKB-SubCell"/>
</dbReference>
<dbReference type="PRINTS" id="PR00260">
    <property type="entry name" value="CHEMTRNSDUCR"/>
</dbReference>
<dbReference type="PANTHER" id="PTHR32089">
    <property type="entry name" value="METHYL-ACCEPTING CHEMOTAXIS PROTEIN MCPB"/>
    <property type="match status" value="1"/>
</dbReference>
<dbReference type="EMBL" id="QOVF01000003">
    <property type="protein sequence ID" value="KAA0694100.1"/>
    <property type="molecule type" value="Genomic_DNA"/>
</dbReference>
<evidence type="ECO:0000256" key="8">
    <source>
        <dbReference type="SAM" id="Phobius"/>
    </source>
</evidence>
<sequence>MFSTVRTRILCFAFISVSALAALAVLSLLIINEAETASKRLITAGLQESWMLEDLEQDHRQLQDLAYKVKAQLLLWNEITPAFEELAVSLPEHWQVIEQSPQLGEWAVTHGEHFQGVLALLAKLEPGIREQSYYSVGQVVDFSLFPALEPMLAAIEERKRASRSMIQQDSSQLLAYLSEQQAFLIVGSAVFLIAIILMTLWLRRTVIVRLQNIESDIKQMDATSDLSRTPVVTGKDEVAGVARALNGLVGRFDQFVGDIRHSAASLNQRSATLDAEAEAVQAASEATREQIEEVNNSMGAIAGQASEIESVTELSAAKIREAVLANAQVQQGLQSSEAAANNAVDVIVRVSTSIQALGESTSKIEQVIGVIAAIADQTNLLALNAAIEAARAGEHGRGFAVVADEVRTLSQRTADSTRNIRQWVMDLVEGVSDVDALLGEMHAAGADNRTNLDQLKTHLTRLADQFVEMETSSHQVSHSVSLQRDELNLIKQRSAMLRESSVLLMGSVNQSREISESLRQESLSMRQLTERFRSAVI</sequence>
<proteinExistence type="inferred from homology"/>
<dbReference type="AlphaFoldDB" id="A0A7V7GTF8"/>
<keyword evidence="12" id="KW-1185">Reference proteome</keyword>
<dbReference type="GO" id="GO:0007165">
    <property type="term" value="P:signal transduction"/>
    <property type="evidence" value="ECO:0007669"/>
    <property type="project" value="UniProtKB-KW"/>
</dbReference>
<keyword evidence="5 7" id="KW-0807">Transducer</keyword>
<feature type="transmembrane region" description="Helical" evidence="8">
    <location>
        <begin position="182"/>
        <end position="202"/>
    </location>
</feature>
<evidence type="ECO:0000256" key="3">
    <source>
        <dbReference type="ARBA" id="ARBA00022989"/>
    </source>
</evidence>
<dbReference type="GO" id="GO:0006935">
    <property type="term" value="P:chemotaxis"/>
    <property type="evidence" value="ECO:0007669"/>
    <property type="project" value="InterPro"/>
</dbReference>
<keyword evidence="3 8" id="KW-1133">Transmembrane helix</keyword>
<feature type="domain" description="HAMP" evidence="10">
    <location>
        <begin position="204"/>
        <end position="257"/>
    </location>
</feature>
<protein>
    <submittedName>
        <fullName evidence="11">Methyl-accepting chemotaxis protein</fullName>
    </submittedName>
</protein>
<dbReference type="InterPro" id="IPR004090">
    <property type="entry name" value="Chemotax_Me-accpt_rcpt"/>
</dbReference>
<name>A0A7V7GTF8_9GAMM</name>
<dbReference type="InterPro" id="IPR004089">
    <property type="entry name" value="MCPsignal_dom"/>
</dbReference>
<feature type="transmembrane region" description="Helical" evidence="8">
    <location>
        <begin position="12"/>
        <end position="31"/>
    </location>
</feature>
<evidence type="ECO:0000256" key="7">
    <source>
        <dbReference type="PROSITE-ProRule" id="PRU00284"/>
    </source>
</evidence>
<evidence type="ECO:0000256" key="2">
    <source>
        <dbReference type="ARBA" id="ARBA00022692"/>
    </source>
</evidence>
<evidence type="ECO:0000256" key="1">
    <source>
        <dbReference type="ARBA" id="ARBA00004141"/>
    </source>
</evidence>
<reference evidence="11 12" key="1">
    <citation type="submission" date="2018-07" db="EMBL/GenBank/DDBJ databases">
        <title>Pseudomonas laoshanensis sp. nov., isolated from soil.</title>
        <authorList>
            <person name="Sun J."/>
            <person name="Yu L."/>
            <person name="Wang M."/>
            <person name="Zhang C."/>
        </authorList>
    </citation>
    <scope>NUCLEOTIDE SEQUENCE [LARGE SCALE GENOMIC DNA]</scope>
    <source>
        <strain evidence="11 12">Y22</strain>
    </source>
</reference>
<dbReference type="PROSITE" id="PS50111">
    <property type="entry name" value="CHEMOTAXIS_TRANSDUC_2"/>
    <property type="match status" value="1"/>
</dbReference>
<dbReference type="Pfam" id="PF00015">
    <property type="entry name" value="MCPsignal"/>
    <property type="match status" value="1"/>
</dbReference>
<dbReference type="Gene3D" id="1.10.287.950">
    <property type="entry name" value="Methyl-accepting chemotaxis protein"/>
    <property type="match status" value="1"/>
</dbReference>
<dbReference type="SMART" id="SM00283">
    <property type="entry name" value="MA"/>
    <property type="match status" value="1"/>
</dbReference>
<dbReference type="SUPFAM" id="SSF58104">
    <property type="entry name" value="Methyl-accepting chemotaxis protein (MCP) signaling domain"/>
    <property type="match status" value="1"/>
</dbReference>
<dbReference type="RefSeq" id="WP_149332941.1">
    <property type="nucleotide sequence ID" value="NZ_QOVF01000003.1"/>
</dbReference>
<dbReference type="Proteomes" id="UP000463138">
    <property type="component" value="Unassembled WGS sequence"/>
</dbReference>
<evidence type="ECO:0000256" key="5">
    <source>
        <dbReference type="ARBA" id="ARBA00023224"/>
    </source>
</evidence>
<dbReference type="GO" id="GO:0004888">
    <property type="term" value="F:transmembrane signaling receptor activity"/>
    <property type="evidence" value="ECO:0007669"/>
    <property type="project" value="InterPro"/>
</dbReference>
<comment type="similarity">
    <text evidence="6">Belongs to the methyl-accepting chemotaxis (MCP) protein family.</text>
</comment>
<evidence type="ECO:0000259" key="9">
    <source>
        <dbReference type="PROSITE" id="PS50111"/>
    </source>
</evidence>
<dbReference type="PANTHER" id="PTHR32089:SF119">
    <property type="entry name" value="METHYL-ACCEPTING CHEMOTAXIS PROTEIN CTPL"/>
    <property type="match status" value="1"/>
</dbReference>
<organism evidence="11 12">
    <name type="scientific">Halopseudomonas laoshanensis</name>
    <dbReference type="NCBI Taxonomy" id="2268758"/>
    <lineage>
        <taxon>Bacteria</taxon>
        <taxon>Pseudomonadati</taxon>
        <taxon>Pseudomonadota</taxon>
        <taxon>Gammaproteobacteria</taxon>
        <taxon>Pseudomonadales</taxon>
        <taxon>Pseudomonadaceae</taxon>
        <taxon>Halopseudomonas</taxon>
    </lineage>
</organism>
<comment type="subcellular location">
    <subcellularLocation>
        <location evidence="1">Membrane</location>
        <topology evidence="1">Multi-pass membrane protein</topology>
    </subcellularLocation>
</comment>
<keyword evidence="2 8" id="KW-0812">Transmembrane</keyword>
<evidence type="ECO:0000313" key="12">
    <source>
        <dbReference type="Proteomes" id="UP000463138"/>
    </source>
</evidence>
<feature type="domain" description="Methyl-accepting transducer" evidence="9">
    <location>
        <begin position="262"/>
        <end position="509"/>
    </location>
</feature>
<accession>A0A7V7GTF8</accession>
<dbReference type="PROSITE" id="PS50885">
    <property type="entry name" value="HAMP"/>
    <property type="match status" value="1"/>
</dbReference>
<dbReference type="OrthoDB" id="7024925at2"/>
<gene>
    <name evidence="11" type="ORF">DT594_12370</name>
</gene>
<evidence type="ECO:0000256" key="6">
    <source>
        <dbReference type="ARBA" id="ARBA00029447"/>
    </source>
</evidence>
<keyword evidence="4 8" id="KW-0472">Membrane</keyword>
<evidence type="ECO:0000259" key="10">
    <source>
        <dbReference type="PROSITE" id="PS50885"/>
    </source>
</evidence>
<evidence type="ECO:0000256" key="4">
    <source>
        <dbReference type="ARBA" id="ARBA00023136"/>
    </source>
</evidence>